<reference evidence="1 2" key="1">
    <citation type="journal article" date="2007" name="DNA Res.">
        <title>Complete genomic structure of the bloom-forming toxic cyanobacterium Microcystis aeruginosa NIES-843.</title>
        <authorList>
            <person name="Kaneko T."/>
            <person name="Nakajima N."/>
            <person name="Okamoto S."/>
            <person name="Suzuki I."/>
            <person name="Tanabe Y."/>
            <person name="Tamaoki M."/>
            <person name="Nakamura Y."/>
            <person name="Kasai F."/>
            <person name="Watanabe A."/>
            <person name="Kawashima K."/>
            <person name="Kishida Y."/>
            <person name="Ono A."/>
            <person name="Shimizu Y."/>
            <person name="Takahashi C."/>
            <person name="Minami C."/>
            <person name="Fujishiro T."/>
            <person name="Kohara M."/>
            <person name="Katoh M."/>
            <person name="Nakazaki N."/>
            <person name="Nakayama S."/>
            <person name="Yamada M."/>
            <person name="Tabata S."/>
            <person name="Watanabe M.M."/>
        </authorList>
    </citation>
    <scope>NUCLEOTIDE SEQUENCE [LARGE SCALE GENOMIC DNA]</scope>
    <source>
        <strain evidence="2">NIES-843 / IAM M-247</strain>
    </source>
</reference>
<organism evidence="1 2">
    <name type="scientific">Microcystis aeruginosa (strain NIES-843 / IAM M-2473)</name>
    <dbReference type="NCBI Taxonomy" id="449447"/>
    <lineage>
        <taxon>Bacteria</taxon>
        <taxon>Bacillati</taxon>
        <taxon>Cyanobacteriota</taxon>
        <taxon>Cyanophyceae</taxon>
        <taxon>Oscillatoriophycideae</taxon>
        <taxon>Chroococcales</taxon>
        <taxon>Microcystaceae</taxon>
        <taxon>Microcystis</taxon>
    </lineage>
</organism>
<protein>
    <submittedName>
        <fullName evidence="1">Uncharacterized protein</fullName>
    </submittedName>
</protein>
<keyword evidence="2" id="KW-1185">Reference proteome</keyword>
<dbReference type="EMBL" id="AP009552">
    <property type="protein sequence ID" value="BAG02648.1"/>
    <property type="molecule type" value="Genomic_DNA"/>
</dbReference>
<dbReference type="KEGG" id="mar:MAE_28260"/>
<gene>
    <name evidence="1" type="ordered locus">MAE_28260</name>
</gene>
<accession>B0JJK6</accession>
<dbReference type="PaxDb" id="449447-MAE_28260"/>
<name>B0JJK6_MICAN</name>
<evidence type="ECO:0000313" key="1">
    <source>
        <dbReference type="EMBL" id="BAG02648.1"/>
    </source>
</evidence>
<dbReference type="EnsemblBacteria" id="BAG02648">
    <property type="protein sequence ID" value="BAG02648"/>
    <property type="gene ID" value="MAE_28260"/>
</dbReference>
<proteinExistence type="predicted"/>
<dbReference type="HOGENOM" id="CLU_3009240_0_0_3"/>
<evidence type="ECO:0000313" key="2">
    <source>
        <dbReference type="Proteomes" id="UP000001510"/>
    </source>
</evidence>
<dbReference type="Proteomes" id="UP000001510">
    <property type="component" value="Chromosome"/>
</dbReference>
<dbReference type="AlphaFoldDB" id="B0JJK6"/>
<sequence length="56" mass="6277">MYAVLHLNCLGRIVVQMLELLLPAPCSLLRCFHTLLTSNLDSQQLNLPTDNLPTDN</sequence>